<dbReference type="PROSITE" id="PS00463">
    <property type="entry name" value="ZN2_CY6_FUNGAL_1"/>
    <property type="match status" value="1"/>
</dbReference>
<evidence type="ECO:0000256" key="1">
    <source>
        <dbReference type="ARBA" id="ARBA00023242"/>
    </source>
</evidence>
<dbReference type="EMBL" id="JAZHXJ010000749">
    <property type="protein sequence ID" value="KAL1852367.1"/>
    <property type="molecule type" value="Genomic_DNA"/>
</dbReference>
<evidence type="ECO:0000259" key="3">
    <source>
        <dbReference type="PROSITE" id="PS50048"/>
    </source>
</evidence>
<name>A0ABR3W446_9PEZI</name>
<protein>
    <recommendedName>
        <fullName evidence="3">Zn(2)-C6 fungal-type domain-containing protein</fullName>
    </recommendedName>
</protein>
<dbReference type="SUPFAM" id="SSF57701">
    <property type="entry name" value="Zn2/Cys6 DNA-binding domain"/>
    <property type="match status" value="1"/>
</dbReference>
<evidence type="ECO:0000313" key="5">
    <source>
        <dbReference type="Proteomes" id="UP001586593"/>
    </source>
</evidence>
<dbReference type="SMART" id="SM00066">
    <property type="entry name" value="GAL4"/>
    <property type="match status" value="1"/>
</dbReference>
<dbReference type="CDD" id="cd00067">
    <property type="entry name" value="GAL4"/>
    <property type="match status" value="1"/>
</dbReference>
<accession>A0ABR3W446</accession>
<dbReference type="PANTHER" id="PTHR37534:SF15">
    <property type="entry name" value="ZN(II)2CYS6 TRANSCRIPTION FACTOR (EUROFUNG)"/>
    <property type="match status" value="1"/>
</dbReference>
<keyword evidence="5" id="KW-1185">Reference proteome</keyword>
<dbReference type="PANTHER" id="PTHR37534">
    <property type="entry name" value="TRANSCRIPTIONAL ACTIVATOR PROTEIN UGA3"/>
    <property type="match status" value="1"/>
</dbReference>
<evidence type="ECO:0000313" key="4">
    <source>
        <dbReference type="EMBL" id="KAL1852367.1"/>
    </source>
</evidence>
<reference evidence="4 5" key="1">
    <citation type="journal article" date="2024" name="Commun. Biol.">
        <title>Comparative genomic analysis of thermophilic fungi reveals convergent evolutionary adaptations and gene losses.</title>
        <authorList>
            <person name="Steindorff A.S."/>
            <person name="Aguilar-Pontes M.V."/>
            <person name="Robinson A.J."/>
            <person name="Andreopoulos B."/>
            <person name="LaButti K."/>
            <person name="Kuo A."/>
            <person name="Mondo S."/>
            <person name="Riley R."/>
            <person name="Otillar R."/>
            <person name="Haridas S."/>
            <person name="Lipzen A."/>
            <person name="Grimwood J."/>
            <person name="Schmutz J."/>
            <person name="Clum A."/>
            <person name="Reid I.D."/>
            <person name="Moisan M.C."/>
            <person name="Butler G."/>
            <person name="Nguyen T.T.M."/>
            <person name="Dewar K."/>
            <person name="Conant G."/>
            <person name="Drula E."/>
            <person name="Henrissat B."/>
            <person name="Hansel C."/>
            <person name="Singer S."/>
            <person name="Hutchinson M.I."/>
            <person name="de Vries R.P."/>
            <person name="Natvig D.O."/>
            <person name="Powell A.J."/>
            <person name="Tsang A."/>
            <person name="Grigoriev I.V."/>
        </authorList>
    </citation>
    <scope>NUCLEOTIDE SEQUENCE [LARGE SCALE GENOMIC DNA]</scope>
    <source>
        <strain evidence="4 5">ATCC 24622</strain>
    </source>
</reference>
<evidence type="ECO:0000256" key="2">
    <source>
        <dbReference type="SAM" id="MobiDB-lite"/>
    </source>
</evidence>
<feature type="region of interest" description="Disordered" evidence="2">
    <location>
        <begin position="64"/>
        <end position="106"/>
    </location>
</feature>
<feature type="compositionally biased region" description="Low complexity" evidence="2">
    <location>
        <begin position="67"/>
        <end position="106"/>
    </location>
</feature>
<feature type="domain" description="Zn(2)-C6 fungal-type" evidence="3">
    <location>
        <begin position="17"/>
        <end position="47"/>
    </location>
</feature>
<sequence length="250" mass="27220">MEVGESERPRNSRSRGGCQACKKRKRKCDETRPSCLACQKRGLQCSYYLTLRWDTDAIGSGEQRVSTTAAPGGAAPAATTTTTAATTTPQGGASTSATTANSTTCSAPVPLSAPPAADHQPFEPLRRSSLDIRTVHADAPSSASSSSFSTHIPPTLPPSPADPIEHDLIQEERTRFSKFMEHGIYVLYSTDLQDLLRPLILRLSTESRALRSICVAMQLQRRVAHKLQVHATRDPLRGTASVRRLCKWHQ</sequence>
<dbReference type="PROSITE" id="PS50048">
    <property type="entry name" value="ZN2_CY6_FUNGAL_2"/>
    <property type="match status" value="1"/>
</dbReference>
<dbReference type="Gene3D" id="4.10.240.10">
    <property type="entry name" value="Zn(2)-C6 fungal-type DNA-binding domain"/>
    <property type="match status" value="1"/>
</dbReference>
<organism evidence="4 5">
    <name type="scientific">Phialemonium thermophilum</name>
    <dbReference type="NCBI Taxonomy" id="223376"/>
    <lineage>
        <taxon>Eukaryota</taxon>
        <taxon>Fungi</taxon>
        <taxon>Dikarya</taxon>
        <taxon>Ascomycota</taxon>
        <taxon>Pezizomycotina</taxon>
        <taxon>Sordariomycetes</taxon>
        <taxon>Sordariomycetidae</taxon>
        <taxon>Cephalothecales</taxon>
        <taxon>Cephalothecaceae</taxon>
        <taxon>Phialemonium</taxon>
    </lineage>
</organism>
<keyword evidence="1" id="KW-0539">Nucleus</keyword>
<dbReference type="Pfam" id="PF00172">
    <property type="entry name" value="Zn_clus"/>
    <property type="match status" value="1"/>
</dbReference>
<gene>
    <name evidence="4" type="ORF">VTK73DRAFT_9266</name>
</gene>
<proteinExistence type="predicted"/>
<dbReference type="InterPro" id="IPR001138">
    <property type="entry name" value="Zn2Cys6_DnaBD"/>
</dbReference>
<comment type="caution">
    <text evidence="4">The sequence shown here is derived from an EMBL/GenBank/DDBJ whole genome shotgun (WGS) entry which is preliminary data.</text>
</comment>
<dbReference type="PRINTS" id="PR00755">
    <property type="entry name" value="AFLATOXINBRP"/>
</dbReference>
<dbReference type="InterPro" id="IPR036864">
    <property type="entry name" value="Zn2-C6_fun-type_DNA-bd_sf"/>
</dbReference>
<feature type="region of interest" description="Disordered" evidence="2">
    <location>
        <begin position="136"/>
        <end position="163"/>
    </location>
</feature>
<dbReference type="Proteomes" id="UP001586593">
    <property type="component" value="Unassembled WGS sequence"/>
</dbReference>